<organism evidence="2 3">
    <name type="scientific">Deinococcus puniceus</name>
    <dbReference type="NCBI Taxonomy" id="1182568"/>
    <lineage>
        <taxon>Bacteria</taxon>
        <taxon>Thermotogati</taxon>
        <taxon>Deinococcota</taxon>
        <taxon>Deinococci</taxon>
        <taxon>Deinococcales</taxon>
        <taxon>Deinococcaceae</taxon>
        <taxon>Deinococcus</taxon>
    </lineage>
</organism>
<dbReference type="KEGG" id="dpu:SU48_04070"/>
<dbReference type="EMBL" id="CP011387">
    <property type="protein sequence ID" value="ANE43079.1"/>
    <property type="molecule type" value="Genomic_DNA"/>
</dbReference>
<keyword evidence="3" id="KW-1185">Reference proteome</keyword>
<dbReference type="Gene3D" id="3.40.50.10610">
    <property type="entry name" value="ABC-type transport auxiliary lipoprotein component"/>
    <property type="match status" value="1"/>
</dbReference>
<dbReference type="STRING" id="1182568.SU48_04070"/>
<evidence type="ECO:0000313" key="2">
    <source>
        <dbReference type="EMBL" id="ANE43079.1"/>
    </source>
</evidence>
<reference evidence="2 3" key="1">
    <citation type="submission" date="2015-01" db="EMBL/GenBank/DDBJ databases">
        <title>Deinococcus puniceus/DY1/ whole genome sequencing.</title>
        <authorList>
            <person name="Kim M.K."/>
            <person name="Srinivasan S."/>
            <person name="Lee J.-J."/>
        </authorList>
    </citation>
    <scope>NUCLEOTIDE SEQUENCE [LARGE SCALE GENOMIC DNA]</scope>
    <source>
        <strain evidence="2 3">DY1</strain>
    </source>
</reference>
<accession>A0A172T7S5</accession>
<name>A0A172T7S5_9DEIO</name>
<proteinExistence type="predicted"/>
<dbReference type="AlphaFoldDB" id="A0A172T7S5"/>
<evidence type="ECO:0000256" key="1">
    <source>
        <dbReference type="SAM" id="MobiDB-lite"/>
    </source>
</evidence>
<evidence type="ECO:0000313" key="3">
    <source>
        <dbReference type="Proteomes" id="UP000077363"/>
    </source>
</evidence>
<gene>
    <name evidence="2" type="ORF">SU48_04070</name>
</gene>
<sequence>MAFLTFIFAAECIQGEPMTQLRFTLSTLLPLSLACSVAAAQTAPAPAPVAYSGPQAVLYLAPMSCQGGSCGNNAGSEFEAALTQALQNSGYFRVIKREDVANLSVSGGITNIEESSSGGFLGIGQKKTKVKAALQVADPSSGELIFTEQCEGESISTGISIGGINMGSNSGYGKAAADCAINLSQAITASKRIQPFLKYAPGAALPTARNGGPATTPPLGSVPPATAPAAPGSITSDQAAVPIKMLEGALKSLAFADMNALFTSDPYNPVKIKELNAAATTATLQNAAKMTFKVSSSENVGLGQLVGVTYTLPNGTEKFAQLLVMGPSELNSRGGVRLMYMSPFNPMRGSVPQFDALSKNMEAFLADIHQGLGLPTP</sequence>
<protein>
    <submittedName>
        <fullName evidence="2">Uncharacterized protein</fullName>
    </submittedName>
</protein>
<dbReference type="PATRIC" id="fig|1182568.3.peg.848"/>
<feature type="region of interest" description="Disordered" evidence="1">
    <location>
        <begin position="208"/>
        <end position="231"/>
    </location>
</feature>
<dbReference type="Proteomes" id="UP000077363">
    <property type="component" value="Chromosome"/>
</dbReference>